<dbReference type="SUPFAM" id="SSF54534">
    <property type="entry name" value="FKBP-like"/>
    <property type="match status" value="1"/>
</dbReference>
<proteinExistence type="inferred from homology"/>
<evidence type="ECO:0000259" key="8">
    <source>
        <dbReference type="PROSITE" id="PS50059"/>
    </source>
</evidence>
<keyword evidence="3 5" id="KW-0697">Rotamase</keyword>
<dbReference type="InterPro" id="IPR001179">
    <property type="entry name" value="PPIase_FKBP_dom"/>
</dbReference>
<comment type="catalytic activity">
    <reaction evidence="1 5 6">
        <text>[protein]-peptidylproline (omega=180) = [protein]-peptidylproline (omega=0)</text>
        <dbReference type="Rhea" id="RHEA:16237"/>
        <dbReference type="Rhea" id="RHEA-COMP:10747"/>
        <dbReference type="Rhea" id="RHEA-COMP:10748"/>
        <dbReference type="ChEBI" id="CHEBI:83833"/>
        <dbReference type="ChEBI" id="CHEBI:83834"/>
        <dbReference type="EC" id="5.2.1.8"/>
    </reaction>
</comment>
<comment type="similarity">
    <text evidence="2 6">Belongs to the FKBP-type PPIase family.</text>
</comment>
<name>A0ABY3W345_9MICC</name>
<keyword evidence="10" id="KW-1185">Reference proteome</keyword>
<dbReference type="EMBL" id="CP093326">
    <property type="protein sequence ID" value="UNK44440.1"/>
    <property type="molecule type" value="Genomic_DNA"/>
</dbReference>
<dbReference type="InterPro" id="IPR046357">
    <property type="entry name" value="PPIase_dom_sf"/>
</dbReference>
<evidence type="ECO:0000256" key="7">
    <source>
        <dbReference type="SAM" id="SignalP"/>
    </source>
</evidence>
<protein>
    <recommendedName>
        <fullName evidence="6">Peptidyl-prolyl cis-trans isomerase</fullName>
        <ecNumber evidence="6">5.2.1.8</ecNumber>
    </recommendedName>
</protein>
<dbReference type="PROSITE" id="PS51257">
    <property type="entry name" value="PROKAR_LIPOPROTEIN"/>
    <property type="match status" value="1"/>
</dbReference>
<dbReference type="PROSITE" id="PS50059">
    <property type="entry name" value="FKBP_PPIASE"/>
    <property type="match status" value="1"/>
</dbReference>
<feature type="chain" id="PRO_5047350594" description="Peptidyl-prolyl cis-trans isomerase" evidence="7">
    <location>
        <begin position="25"/>
        <end position="302"/>
    </location>
</feature>
<evidence type="ECO:0000313" key="9">
    <source>
        <dbReference type="EMBL" id="UNK44440.1"/>
    </source>
</evidence>
<dbReference type="Proteomes" id="UP000829069">
    <property type="component" value="Chromosome"/>
</dbReference>
<evidence type="ECO:0000256" key="1">
    <source>
        <dbReference type="ARBA" id="ARBA00000971"/>
    </source>
</evidence>
<evidence type="ECO:0000256" key="2">
    <source>
        <dbReference type="ARBA" id="ARBA00006577"/>
    </source>
</evidence>
<accession>A0ABY3W345</accession>
<dbReference type="Pfam" id="PF00254">
    <property type="entry name" value="FKBP_C"/>
    <property type="match status" value="1"/>
</dbReference>
<dbReference type="Gene3D" id="3.10.50.40">
    <property type="match status" value="1"/>
</dbReference>
<reference evidence="9 10" key="1">
    <citation type="submission" date="2022-03" db="EMBL/GenBank/DDBJ databases">
        <title>Isotopic signatures of nitrous oxide derived from detoxification processes.</title>
        <authorList>
            <person name="Behrendt U."/>
            <person name="Buchen C."/>
            <person name="Well R."/>
            <person name="Ulrich A."/>
            <person name="Rohe L."/>
            <person name="Kolb S."/>
            <person name="Schloter M."/>
            <person name="Horn M.A."/>
            <person name="Augustin J."/>
        </authorList>
    </citation>
    <scope>NUCLEOTIDE SEQUENCE [LARGE SCALE GENOMIC DNA]</scope>
    <source>
        <strain evidence="9 10">S4-C24</strain>
    </source>
</reference>
<evidence type="ECO:0000313" key="10">
    <source>
        <dbReference type="Proteomes" id="UP000829069"/>
    </source>
</evidence>
<organism evidence="9 10">
    <name type="scientific">Arthrobacter sulfonylureivorans</name>
    <dbReference type="NCBI Taxonomy" id="2486855"/>
    <lineage>
        <taxon>Bacteria</taxon>
        <taxon>Bacillati</taxon>
        <taxon>Actinomycetota</taxon>
        <taxon>Actinomycetes</taxon>
        <taxon>Micrococcales</taxon>
        <taxon>Micrococcaceae</taxon>
        <taxon>Arthrobacter</taxon>
    </lineage>
</organism>
<feature type="domain" description="PPIase FKBP-type" evidence="8">
    <location>
        <begin position="219"/>
        <end position="302"/>
    </location>
</feature>
<dbReference type="PANTHER" id="PTHR43811">
    <property type="entry name" value="FKBP-TYPE PEPTIDYL-PROLYL CIS-TRANS ISOMERASE FKPA"/>
    <property type="match status" value="1"/>
</dbReference>
<sequence>MRKILSILLPAALLLTACSGSTESGSDNLDDITVKAGAEGAAPTVDFSAPLELPDSSAEVITEGKGDGATDGQWIRYRLLAKDAVSGEQLGETYSGPVDQTVELSEGFKTADPALYDALLGSNPGSEIAYYVQPPEATSASAPAQNPQLLFLTVQDVRDKPVKADAAEVAELDKAGKLPEITLDKEGVPSVKIPEGKDAPDNLIVKVIEEGDGKQATESSTVKANYAGWNWSEGTEFDSSFSRGEATEFPLDGVIEGWTKGLTGLKEGTKVMLSIPTEMAYVQGQGDAVGDLIFYVELTDVK</sequence>
<evidence type="ECO:0000256" key="4">
    <source>
        <dbReference type="ARBA" id="ARBA00023235"/>
    </source>
</evidence>
<dbReference type="GO" id="GO:0003755">
    <property type="term" value="F:peptidyl-prolyl cis-trans isomerase activity"/>
    <property type="evidence" value="ECO:0007669"/>
    <property type="project" value="UniProtKB-EC"/>
</dbReference>
<evidence type="ECO:0000256" key="5">
    <source>
        <dbReference type="PROSITE-ProRule" id="PRU00277"/>
    </source>
</evidence>
<dbReference type="PANTHER" id="PTHR43811:SF19">
    <property type="entry name" value="39 KDA FK506-BINDING NUCLEAR PROTEIN"/>
    <property type="match status" value="1"/>
</dbReference>
<evidence type="ECO:0000256" key="6">
    <source>
        <dbReference type="RuleBase" id="RU003915"/>
    </source>
</evidence>
<keyword evidence="7" id="KW-0732">Signal</keyword>
<dbReference type="RefSeq" id="WP_241912919.1">
    <property type="nucleotide sequence ID" value="NZ_CP093326.1"/>
</dbReference>
<dbReference type="EC" id="5.2.1.8" evidence="6"/>
<feature type="signal peptide" evidence="7">
    <location>
        <begin position="1"/>
        <end position="24"/>
    </location>
</feature>
<gene>
    <name evidence="9" type="ORF">MNQ99_10525</name>
</gene>
<keyword evidence="4 5" id="KW-0413">Isomerase</keyword>
<evidence type="ECO:0000256" key="3">
    <source>
        <dbReference type="ARBA" id="ARBA00023110"/>
    </source>
</evidence>